<evidence type="ECO:0008006" key="3">
    <source>
        <dbReference type="Google" id="ProtNLM"/>
    </source>
</evidence>
<organism evidence="2">
    <name type="scientific">marine sediment metagenome</name>
    <dbReference type="NCBI Taxonomy" id="412755"/>
    <lineage>
        <taxon>unclassified sequences</taxon>
        <taxon>metagenomes</taxon>
        <taxon>ecological metagenomes</taxon>
    </lineage>
</organism>
<keyword evidence="1" id="KW-0812">Transmembrane</keyword>
<comment type="caution">
    <text evidence="2">The sequence shown here is derived from an EMBL/GenBank/DDBJ whole genome shotgun (WGS) entry which is preliminary data.</text>
</comment>
<dbReference type="EMBL" id="LAZR01015143">
    <property type="protein sequence ID" value="KKM14445.1"/>
    <property type="molecule type" value="Genomic_DNA"/>
</dbReference>
<keyword evidence="1" id="KW-1133">Transmembrane helix</keyword>
<feature type="transmembrane region" description="Helical" evidence="1">
    <location>
        <begin position="163"/>
        <end position="180"/>
    </location>
</feature>
<dbReference type="AlphaFoldDB" id="A0A0F9KGL5"/>
<sequence>MVDPLDIKEDLLILKELNKLPPSYFIFNDVCLRLSRPVRYRKTERYVESARINYIVIGPTGIFIIGFKDGGVELLKDVDIAGLIFYIRTVNWFHGKLPIYNVAVRIKKVPKIKYGFIYHLTAPQLRWFILRREGRLSKRKIGKITSRLSRITVSKKTFRKKNILLCVMVFFTIICFYFSLF</sequence>
<accession>A0A0F9KGL5</accession>
<proteinExistence type="predicted"/>
<keyword evidence="1" id="KW-0472">Membrane</keyword>
<evidence type="ECO:0000256" key="1">
    <source>
        <dbReference type="SAM" id="Phobius"/>
    </source>
</evidence>
<name>A0A0F9KGL5_9ZZZZ</name>
<gene>
    <name evidence="2" type="ORF">LCGC14_1706070</name>
</gene>
<evidence type="ECO:0000313" key="2">
    <source>
        <dbReference type="EMBL" id="KKM14445.1"/>
    </source>
</evidence>
<reference evidence="2" key="1">
    <citation type="journal article" date="2015" name="Nature">
        <title>Complex archaea that bridge the gap between prokaryotes and eukaryotes.</title>
        <authorList>
            <person name="Spang A."/>
            <person name="Saw J.H."/>
            <person name="Jorgensen S.L."/>
            <person name="Zaremba-Niedzwiedzka K."/>
            <person name="Martijn J."/>
            <person name="Lind A.E."/>
            <person name="van Eijk R."/>
            <person name="Schleper C."/>
            <person name="Guy L."/>
            <person name="Ettema T.J."/>
        </authorList>
    </citation>
    <scope>NUCLEOTIDE SEQUENCE</scope>
</reference>
<protein>
    <recommendedName>
        <fullName evidence="3">NERD domain-containing protein</fullName>
    </recommendedName>
</protein>